<evidence type="ECO:0000256" key="1">
    <source>
        <dbReference type="SAM" id="SignalP"/>
    </source>
</evidence>
<dbReference type="InterPro" id="IPR011250">
    <property type="entry name" value="OMP/PagP_B-barrel"/>
</dbReference>
<evidence type="ECO:0008006" key="4">
    <source>
        <dbReference type="Google" id="ProtNLM"/>
    </source>
</evidence>
<organism evidence="2 3">
    <name type="scientific">Rhizobium setariae</name>
    <dbReference type="NCBI Taxonomy" id="2801340"/>
    <lineage>
        <taxon>Bacteria</taxon>
        <taxon>Pseudomonadati</taxon>
        <taxon>Pseudomonadota</taxon>
        <taxon>Alphaproteobacteria</taxon>
        <taxon>Hyphomicrobiales</taxon>
        <taxon>Rhizobiaceae</taxon>
        <taxon>Rhizobium/Agrobacterium group</taxon>
        <taxon>Rhizobium</taxon>
    </lineage>
</organism>
<feature type="signal peptide" evidence="1">
    <location>
        <begin position="1"/>
        <end position="23"/>
    </location>
</feature>
<dbReference type="RefSeq" id="WP_201653663.1">
    <property type="nucleotide sequence ID" value="NZ_JAEQNC010000002.1"/>
</dbReference>
<dbReference type="EMBL" id="JAEQNC010000002">
    <property type="protein sequence ID" value="MBL0371261.1"/>
    <property type="molecule type" value="Genomic_DNA"/>
</dbReference>
<keyword evidence="3" id="KW-1185">Reference proteome</keyword>
<comment type="caution">
    <text evidence="2">The sequence shown here is derived from an EMBL/GenBank/DDBJ whole genome shotgun (WGS) entry which is preliminary data.</text>
</comment>
<proteinExistence type="predicted"/>
<protein>
    <recommendedName>
        <fullName evidence="4">Outer membrane protein beta-barrel domain-containing protein</fullName>
    </recommendedName>
</protein>
<name>A0A936YN14_9HYPH</name>
<dbReference type="Proteomes" id="UP000633219">
    <property type="component" value="Unassembled WGS sequence"/>
</dbReference>
<dbReference type="Gene3D" id="2.40.160.170">
    <property type="match status" value="1"/>
</dbReference>
<evidence type="ECO:0000313" key="3">
    <source>
        <dbReference type="Proteomes" id="UP000633219"/>
    </source>
</evidence>
<evidence type="ECO:0000313" key="2">
    <source>
        <dbReference type="EMBL" id="MBL0371261.1"/>
    </source>
</evidence>
<keyword evidence="1" id="KW-0732">Signal</keyword>
<feature type="chain" id="PRO_5036885508" description="Outer membrane protein beta-barrel domain-containing protein" evidence="1">
    <location>
        <begin position="24"/>
        <end position="221"/>
    </location>
</feature>
<accession>A0A936YN14</accession>
<gene>
    <name evidence="2" type="ORF">JJB09_04395</name>
</gene>
<sequence>MRRILIELGLTCALAAAAMVAHAQETSLLERMTLSSYAGTLGPGVELGLRFDDNWRARAGINGFQADYVYHQKKSDLHSRLTLLNAGLTADYYPFAGDFHVSAGVRLSANKVEGRMKNLRARVKGGATIEVPDPLTTYRVEQNAIQPYIGAGYSVKVDERVSLNFDLGALYAGTPDLAVNSRAYIFGVSRNQIRNEIERARDRISPFKIYPVVQVGLTFSF</sequence>
<reference evidence="2" key="1">
    <citation type="submission" date="2021-01" db="EMBL/GenBank/DDBJ databases">
        <title>Rhizobium sp. strain KVB221 16S ribosomal RNA gene Genome sequencing and assembly.</title>
        <authorList>
            <person name="Kang M."/>
        </authorList>
    </citation>
    <scope>NUCLEOTIDE SEQUENCE</scope>
    <source>
        <strain evidence="2">KVB221</strain>
    </source>
</reference>
<dbReference type="AlphaFoldDB" id="A0A936YN14"/>
<dbReference type="SUPFAM" id="SSF56925">
    <property type="entry name" value="OMPA-like"/>
    <property type="match status" value="1"/>
</dbReference>